<dbReference type="RefSeq" id="WP_203948322.1">
    <property type="nucleotide sequence ID" value="NZ_BOOR01000061.1"/>
</dbReference>
<dbReference type="GO" id="GO:0030638">
    <property type="term" value="P:polyketide metabolic process"/>
    <property type="evidence" value="ECO:0007669"/>
    <property type="project" value="InterPro"/>
</dbReference>
<proteinExistence type="predicted"/>
<dbReference type="InterPro" id="IPR032710">
    <property type="entry name" value="NTF2-like_dom_sf"/>
</dbReference>
<dbReference type="SUPFAM" id="SSF54427">
    <property type="entry name" value="NTF2-like"/>
    <property type="match status" value="1"/>
</dbReference>
<dbReference type="PANTHER" id="PTHR38436">
    <property type="entry name" value="POLYKETIDE CYCLASE SNOAL-LIKE DOMAIN"/>
    <property type="match status" value="1"/>
</dbReference>
<dbReference type="EMBL" id="BOOR01000061">
    <property type="protein sequence ID" value="GII58228.1"/>
    <property type="molecule type" value="Genomic_DNA"/>
</dbReference>
<evidence type="ECO:0000313" key="2">
    <source>
        <dbReference type="Proteomes" id="UP000605992"/>
    </source>
</evidence>
<comment type="caution">
    <text evidence="1">The sequence shown here is derived from an EMBL/GenBank/DDBJ whole genome shotgun (WGS) entry which is preliminary data.</text>
</comment>
<sequence length="146" mass="16080">MSDLVRCLERLRDAFNRHDLGELALCFGKRAVLVAPDGIGEDRDEIASYYGQFMEAFPDSRCTIKSVITSADTLVAEYTITGRHKGPWLVPGGGTVEPTLRSINVRVCCQSYVEDGLIASHRVFYDQFEVAAQLGGSLCFSGLQEI</sequence>
<gene>
    <name evidence="1" type="ORF">Pth03_66170</name>
</gene>
<dbReference type="Gene3D" id="3.10.450.50">
    <property type="match status" value="1"/>
</dbReference>
<keyword evidence="2" id="KW-1185">Reference proteome</keyword>
<dbReference type="Pfam" id="PF07366">
    <property type="entry name" value="SnoaL"/>
    <property type="match status" value="1"/>
</dbReference>
<evidence type="ECO:0008006" key="3">
    <source>
        <dbReference type="Google" id="ProtNLM"/>
    </source>
</evidence>
<accession>A0A8J4DCY1</accession>
<dbReference type="Proteomes" id="UP000605992">
    <property type="component" value="Unassembled WGS sequence"/>
</dbReference>
<protein>
    <recommendedName>
        <fullName evidence="3">SnoaL-like domain-containing protein</fullName>
    </recommendedName>
</protein>
<organism evidence="1 2">
    <name type="scientific">Planotetraspora thailandica</name>
    <dbReference type="NCBI Taxonomy" id="487172"/>
    <lineage>
        <taxon>Bacteria</taxon>
        <taxon>Bacillati</taxon>
        <taxon>Actinomycetota</taxon>
        <taxon>Actinomycetes</taxon>
        <taxon>Streptosporangiales</taxon>
        <taxon>Streptosporangiaceae</taxon>
        <taxon>Planotetraspora</taxon>
    </lineage>
</organism>
<dbReference type="AlphaFoldDB" id="A0A8J4DCY1"/>
<name>A0A8J4DCY1_9ACTN</name>
<evidence type="ECO:0000313" key="1">
    <source>
        <dbReference type="EMBL" id="GII58228.1"/>
    </source>
</evidence>
<dbReference type="InterPro" id="IPR009959">
    <property type="entry name" value="Cyclase_SnoaL-like"/>
</dbReference>
<reference evidence="1" key="1">
    <citation type="submission" date="2021-01" db="EMBL/GenBank/DDBJ databases">
        <title>Whole genome shotgun sequence of Planotetraspora thailandica NBRC 104271.</title>
        <authorList>
            <person name="Komaki H."/>
            <person name="Tamura T."/>
        </authorList>
    </citation>
    <scope>NUCLEOTIDE SEQUENCE</scope>
    <source>
        <strain evidence="1">NBRC 104271</strain>
    </source>
</reference>
<dbReference type="PANTHER" id="PTHR38436:SF3">
    <property type="entry name" value="CARBOXYMETHYLENEBUTENOLIDASE-RELATED"/>
    <property type="match status" value="1"/>
</dbReference>